<dbReference type="OrthoDB" id="8830751at2759"/>
<gene>
    <name evidence="11" type="ORF">CINCED_3A015131</name>
</gene>
<accession>A0A5E4MQG6</accession>
<proteinExistence type="inferred from homology"/>
<dbReference type="InterPro" id="IPR005225">
    <property type="entry name" value="Small_GTP-bd"/>
</dbReference>
<evidence type="ECO:0000313" key="12">
    <source>
        <dbReference type="Proteomes" id="UP000325440"/>
    </source>
</evidence>
<dbReference type="SMART" id="SM00173">
    <property type="entry name" value="RAS"/>
    <property type="match status" value="1"/>
</dbReference>
<name>A0A5E4MQG6_9HEMI</name>
<keyword evidence="9" id="KW-0636">Prenylation</keyword>
<dbReference type="GO" id="GO:0003006">
    <property type="term" value="P:developmental process involved in reproduction"/>
    <property type="evidence" value="ECO:0007669"/>
    <property type="project" value="UniProtKB-ARBA"/>
</dbReference>
<evidence type="ECO:0000256" key="7">
    <source>
        <dbReference type="ARBA" id="ARBA00023136"/>
    </source>
</evidence>
<dbReference type="PROSITE" id="PS51421">
    <property type="entry name" value="RAS"/>
    <property type="match status" value="1"/>
</dbReference>
<evidence type="ECO:0000256" key="10">
    <source>
        <dbReference type="SAM" id="MobiDB-lite"/>
    </source>
</evidence>
<evidence type="ECO:0000256" key="3">
    <source>
        <dbReference type="ARBA" id="ARBA00022475"/>
    </source>
</evidence>
<comment type="subcellular location">
    <subcellularLocation>
        <location evidence="1">Cell membrane</location>
        <topology evidence="1">Lipid-anchor</topology>
        <orientation evidence="1">Cytoplasmic side</orientation>
    </subcellularLocation>
</comment>
<keyword evidence="8" id="KW-0449">Lipoprotein</keyword>
<dbReference type="InterPro" id="IPR001806">
    <property type="entry name" value="Small_GTPase"/>
</dbReference>
<dbReference type="GO" id="GO:0005886">
    <property type="term" value="C:plasma membrane"/>
    <property type="evidence" value="ECO:0007669"/>
    <property type="project" value="UniProtKB-SubCell"/>
</dbReference>
<dbReference type="CDD" id="cd00157">
    <property type="entry name" value="Rho"/>
    <property type="match status" value="1"/>
</dbReference>
<dbReference type="Pfam" id="PF00071">
    <property type="entry name" value="Ras"/>
    <property type="match status" value="1"/>
</dbReference>
<evidence type="ECO:0000256" key="5">
    <source>
        <dbReference type="ARBA" id="ARBA00022741"/>
    </source>
</evidence>
<evidence type="ECO:0000256" key="2">
    <source>
        <dbReference type="ARBA" id="ARBA00010142"/>
    </source>
</evidence>
<dbReference type="GO" id="GO:0035006">
    <property type="term" value="P:melanization defense response"/>
    <property type="evidence" value="ECO:0007669"/>
    <property type="project" value="UniProtKB-ARBA"/>
</dbReference>
<dbReference type="FunFam" id="3.40.50.300:FF:000983">
    <property type="entry name" value="Rho family GTPase"/>
    <property type="match status" value="1"/>
</dbReference>
<keyword evidence="7" id="KW-0472">Membrane</keyword>
<evidence type="ECO:0000313" key="11">
    <source>
        <dbReference type="EMBL" id="VVC33907.1"/>
    </source>
</evidence>
<dbReference type="Proteomes" id="UP000325440">
    <property type="component" value="Unassembled WGS sequence"/>
</dbReference>
<keyword evidence="5" id="KW-0547">Nucleotide-binding</keyword>
<dbReference type="GO" id="GO:0001667">
    <property type="term" value="P:ameboidal-type cell migration"/>
    <property type="evidence" value="ECO:0007669"/>
    <property type="project" value="UniProtKB-ARBA"/>
</dbReference>
<dbReference type="GO" id="GO:0035099">
    <property type="term" value="P:hemocyte migration"/>
    <property type="evidence" value="ECO:0007669"/>
    <property type="project" value="UniProtKB-ARBA"/>
</dbReference>
<dbReference type="GO" id="GO:0007264">
    <property type="term" value="P:small GTPase-mediated signal transduction"/>
    <property type="evidence" value="ECO:0007669"/>
    <property type="project" value="InterPro"/>
</dbReference>
<dbReference type="SUPFAM" id="SSF52540">
    <property type="entry name" value="P-loop containing nucleoside triphosphate hydrolases"/>
    <property type="match status" value="1"/>
</dbReference>
<dbReference type="PROSITE" id="PS51420">
    <property type="entry name" value="RHO"/>
    <property type="match status" value="1"/>
</dbReference>
<reference evidence="11 12" key="1">
    <citation type="submission" date="2019-08" db="EMBL/GenBank/DDBJ databases">
        <authorList>
            <person name="Alioto T."/>
            <person name="Alioto T."/>
            <person name="Gomez Garrido J."/>
        </authorList>
    </citation>
    <scope>NUCLEOTIDE SEQUENCE [LARGE SCALE GENOMIC DNA]</scope>
</reference>
<dbReference type="SMART" id="SM00174">
    <property type="entry name" value="RHO"/>
    <property type="match status" value="1"/>
</dbReference>
<dbReference type="EMBL" id="CABPRJ010000978">
    <property type="protein sequence ID" value="VVC33907.1"/>
    <property type="molecule type" value="Genomic_DNA"/>
</dbReference>
<dbReference type="PRINTS" id="PR00449">
    <property type="entry name" value="RASTRNSFRMNG"/>
</dbReference>
<comment type="similarity">
    <text evidence="2">Belongs to the small GTPase superfamily. Rho family.</text>
</comment>
<dbReference type="GO" id="GO:0005525">
    <property type="term" value="F:GTP binding"/>
    <property type="evidence" value="ECO:0007669"/>
    <property type="project" value="UniProtKB-KW"/>
</dbReference>
<dbReference type="PANTHER" id="PTHR24072">
    <property type="entry name" value="RHO FAMILY GTPASE"/>
    <property type="match status" value="1"/>
</dbReference>
<keyword evidence="3" id="KW-1003">Cell membrane</keyword>
<keyword evidence="6" id="KW-0342">GTP-binding</keyword>
<dbReference type="NCBIfam" id="TIGR00231">
    <property type="entry name" value="small_GTP"/>
    <property type="match status" value="1"/>
</dbReference>
<dbReference type="GO" id="GO:0022412">
    <property type="term" value="P:cellular process involved in reproduction in multicellular organism"/>
    <property type="evidence" value="ECO:0007669"/>
    <property type="project" value="UniProtKB-ARBA"/>
</dbReference>
<dbReference type="GO" id="GO:0003924">
    <property type="term" value="F:GTPase activity"/>
    <property type="evidence" value="ECO:0007669"/>
    <property type="project" value="InterPro"/>
</dbReference>
<dbReference type="InterPro" id="IPR003578">
    <property type="entry name" value="Small_GTPase_Rho"/>
</dbReference>
<keyword evidence="4" id="KW-0488">Methylation</keyword>
<dbReference type="SMART" id="SM00175">
    <property type="entry name" value="RAB"/>
    <property type="match status" value="1"/>
</dbReference>
<dbReference type="Gene3D" id="3.40.50.300">
    <property type="entry name" value="P-loop containing nucleotide triphosphate hydrolases"/>
    <property type="match status" value="1"/>
</dbReference>
<evidence type="ECO:0000256" key="9">
    <source>
        <dbReference type="ARBA" id="ARBA00023289"/>
    </source>
</evidence>
<dbReference type="PROSITE" id="PS51419">
    <property type="entry name" value="RAB"/>
    <property type="match status" value="1"/>
</dbReference>
<keyword evidence="12" id="KW-1185">Reference proteome</keyword>
<sequence>MCCGDTAFKGVASVVRRPCVCRRVVLRSGRCSTIRFSSKRSNESETEYFSIVTRHLSRYIVVSIGEYDPRAREKSPNTFVRPDGVRRAAAAPRNLLNATTDTTTQKQGAAPTAAMGSDSTRKDPIKPDGSRKKLRSLKITVVGDGMVGKTCMLITYTSTKFPTEYVPTVFDNYSDNIILDGQEYNMCLWDTAGQEDYERLRILSYPNTNCFLLCYSVDNRSSFENIASKWYPEIKRCCSNTPIVLIGTKTDLRLKNPDGCVTREEGKKMKKKIGAVKNIECSALNNEGLDAIFVEAVQAAVGRPKRYACSSFCFRFS</sequence>
<dbReference type="InterPro" id="IPR027417">
    <property type="entry name" value="P-loop_NTPase"/>
</dbReference>
<feature type="region of interest" description="Disordered" evidence="10">
    <location>
        <begin position="96"/>
        <end position="131"/>
    </location>
</feature>
<evidence type="ECO:0000256" key="8">
    <source>
        <dbReference type="ARBA" id="ARBA00023288"/>
    </source>
</evidence>
<evidence type="ECO:0000256" key="4">
    <source>
        <dbReference type="ARBA" id="ARBA00022481"/>
    </source>
</evidence>
<evidence type="ECO:0000256" key="1">
    <source>
        <dbReference type="ARBA" id="ARBA00004342"/>
    </source>
</evidence>
<feature type="compositionally biased region" description="Basic and acidic residues" evidence="10">
    <location>
        <begin position="119"/>
        <end position="131"/>
    </location>
</feature>
<dbReference type="AlphaFoldDB" id="A0A5E4MQG6"/>
<evidence type="ECO:0000256" key="6">
    <source>
        <dbReference type="ARBA" id="ARBA00023134"/>
    </source>
</evidence>
<organism evidence="11 12">
    <name type="scientific">Cinara cedri</name>
    <dbReference type="NCBI Taxonomy" id="506608"/>
    <lineage>
        <taxon>Eukaryota</taxon>
        <taxon>Metazoa</taxon>
        <taxon>Ecdysozoa</taxon>
        <taxon>Arthropoda</taxon>
        <taxon>Hexapoda</taxon>
        <taxon>Insecta</taxon>
        <taxon>Pterygota</taxon>
        <taxon>Neoptera</taxon>
        <taxon>Paraneoptera</taxon>
        <taxon>Hemiptera</taxon>
        <taxon>Sternorrhyncha</taxon>
        <taxon>Aphidomorpha</taxon>
        <taxon>Aphidoidea</taxon>
        <taxon>Aphididae</taxon>
        <taxon>Lachninae</taxon>
        <taxon>Cinara</taxon>
    </lineage>
</organism>
<protein>
    <submittedName>
        <fullName evidence="11">Small GTPase superfamily, Rho type,Small GTP-binding protein domain,P-loop containing nucleoside</fullName>
    </submittedName>
</protein>